<protein>
    <submittedName>
        <fullName evidence="8">MFS transporter</fullName>
    </submittedName>
</protein>
<dbReference type="SUPFAM" id="SSF103473">
    <property type="entry name" value="MFS general substrate transporter"/>
    <property type="match status" value="1"/>
</dbReference>
<dbReference type="RefSeq" id="WP_096166439.1">
    <property type="nucleotide sequence ID" value="NZ_JBQQGT010000008.1"/>
</dbReference>
<keyword evidence="2 6" id="KW-0812">Transmembrane</keyword>
<dbReference type="Pfam" id="PF07690">
    <property type="entry name" value="MFS_1"/>
    <property type="match status" value="1"/>
</dbReference>
<keyword evidence="9" id="KW-1185">Reference proteome</keyword>
<dbReference type="GO" id="GO:0022857">
    <property type="term" value="F:transmembrane transporter activity"/>
    <property type="evidence" value="ECO:0007669"/>
    <property type="project" value="InterPro"/>
</dbReference>
<evidence type="ECO:0000256" key="6">
    <source>
        <dbReference type="SAM" id="Phobius"/>
    </source>
</evidence>
<keyword evidence="4 6" id="KW-0472">Membrane</keyword>
<dbReference type="Gene3D" id="1.20.1250.20">
    <property type="entry name" value="MFS general substrate transporter like domains"/>
    <property type="match status" value="1"/>
</dbReference>
<organism evidence="8 9">
    <name type="scientific">Brachybacterium alimentarium</name>
    <dbReference type="NCBI Taxonomy" id="47845"/>
    <lineage>
        <taxon>Bacteria</taxon>
        <taxon>Bacillati</taxon>
        <taxon>Actinomycetota</taxon>
        <taxon>Actinomycetes</taxon>
        <taxon>Micrococcales</taxon>
        <taxon>Dermabacteraceae</taxon>
        <taxon>Brachybacterium</taxon>
    </lineage>
</organism>
<dbReference type="EMBL" id="NRGR01000003">
    <property type="protein sequence ID" value="PCC40982.1"/>
    <property type="molecule type" value="Genomic_DNA"/>
</dbReference>
<feature type="transmembrane region" description="Helical" evidence="6">
    <location>
        <begin position="191"/>
        <end position="210"/>
    </location>
</feature>
<evidence type="ECO:0000313" key="8">
    <source>
        <dbReference type="EMBL" id="PCC40982.1"/>
    </source>
</evidence>
<dbReference type="PANTHER" id="PTHR23542">
    <property type="match status" value="1"/>
</dbReference>
<name>A0A2A3YMK7_9MICO</name>
<comment type="caution">
    <text evidence="8">The sequence shown here is derived from an EMBL/GenBank/DDBJ whole genome shotgun (WGS) entry which is preliminary data.</text>
</comment>
<evidence type="ECO:0000256" key="1">
    <source>
        <dbReference type="ARBA" id="ARBA00004651"/>
    </source>
</evidence>
<reference evidence="8 9" key="1">
    <citation type="journal article" date="2017" name="Elife">
        <title>Extensive horizontal gene transfer in cheese-associated bacteria.</title>
        <authorList>
            <person name="Bonham K.S."/>
            <person name="Wolfe B.E."/>
            <person name="Dutton R.J."/>
        </authorList>
    </citation>
    <scope>NUCLEOTIDE SEQUENCE [LARGE SCALE GENOMIC DNA]</scope>
    <source>
        <strain evidence="8 9">341_9</strain>
    </source>
</reference>
<feature type="transmembrane region" description="Helical" evidence="6">
    <location>
        <begin position="231"/>
        <end position="258"/>
    </location>
</feature>
<gene>
    <name evidence="8" type="ORF">CIK66_00835</name>
</gene>
<accession>A0A2A3YMK7</accession>
<dbReference type="GeneID" id="95328594"/>
<dbReference type="InterPro" id="IPR036259">
    <property type="entry name" value="MFS_trans_sf"/>
</dbReference>
<dbReference type="InterPro" id="IPR011701">
    <property type="entry name" value="MFS"/>
</dbReference>
<evidence type="ECO:0000256" key="2">
    <source>
        <dbReference type="ARBA" id="ARBA00022692"/>
    </source>
</evidence>
<dbReference type="GO" id="GO:0005886">
    <property type="term" value="C:plasma membrane"/>
    <property type="evidence" value="ECO:0007669"/>
    <property type="project" value="UniProtKB-SubCell"/>
</dbReference>
<feature type="transmembrane region" description="Helical" evidence="6">
    <location>
        <begin position="297"/>
        <end position="316"/>
    </location>
</feature>
<feature type="region of interest" description="Disordered" evidence="5">
    <location>
        <begin position="421"/>
        <end position="453"/>
    </location>
</feature>
<feature type="compositionally biased region" description="Polar residues" evidence="5">
    <location>
        <begin position="423"/>
        <end position="447"/>
    </location>
</feature>
<feature type="transmembrane region" description="Helical" evidence="6">
    <location>
        <begin position="270"/>
        <end position="290"/>
    </location>
</feature>
<feature type="transmembrane region" description="Helical" evidence="6">
    <location>
        <begin position="389"/>
        <end position="408"/>
    </location>
</feature>
<proteinExistence type="predicted"/>
<dbReference type="PROSITE" id="PS50850">
    <property type="entry name" value="MFS"/>
    <property type="match status" value="1"/>
</dbReference>
<dbReference type="AlphaFoldDB" id="A0A2A3YMK7"/>
<feature type="transmembrane region" description="Helical" evidence="6">
    <location>
        <begin position="356"/>
        <end position="377"/>
    </location>
</feature>
<feature type="transmembrane region" description="Helical" evidence="6">
    <location>
        <begin position="25"/>
        <end position="49"/>
    </location>
</feature>
<feature type="transmembrane region" description="Helical" evidence="6">
    <location>
        <begin position="55"/>
        <end position="76"/>
    </location>
</feature>
<sequence length="470" mass="47186">MSTPHLPATDAQQAPATLRGVAGAAYFPIAFIARFPFAMMVVGTLTLVVSARESIALGGVNSAVVGLGSALIGPLLGAAADRIGQRRVILAAGIVNSLALLAMAAVAFSPLPDAAVLAVGFVIGATSPQIGPFSRSRLVQLILTRLPSARRAKSLNGTMGYESAADETAFVFGPVVVGLLATTLSPAAPMIGAAVLTLVFVTAFALHPTAKVAAPTTEEPVTQAPARELRALGVLVVVAGALGVGLFFGTVLTSLTAFLAETGHGDSAGLVYGVMGIGSTILALSITLFPERFRLRARWLVFSSLMLAAMIAFGLSGGLAGIIGAMAVAGIGIGPTVVTLFSLAAARSPQGRSATVMTMVGSATIVGQSGASALTGAVAESAGVQASMWLPMGAAGLVVIAALLNALACQEPVQDFTEDGATLASSTTGSGPSEDTPSESTASQGSELSVADEELLEEARLLAERPSEHL</sequence>
<feature type="transmembrane region" description="Helical" evidence="6">
    <location>
        <begin position="88"/>
        <end position="108"/>
    </location>
</feature>
<evidence type="ECO:0000313" key="9">
    <source>
        <dbReference type="Proteomes" id="UP000218598"/>
    </source>
</evidence>
<dbReference type="Proteomes" id="UP000218598">
    <property type="component" value="Unassembled WGS sequence"/>
</dbReference>
<dbReference type="PANTHER" id="PTHR23542:SF1">
    <property type="entry name" value="MAJOR FACILITATOR SUPERFAMILY (MFS) PROFILE DOMAIN-CONTAINING PROTEIN"/>
    <property type="match status" value="1"/>
</dbReference>
<keyword evidence="3 6" id="KW-1133">Transmembrane helix</keyword>
<evidence type="ECO:0000256" key="4">
    <source>
        <dbReference type="ARBA" id="ARBA00023136"/>
    </source>
</evidence>
<dbReference type="OrthoDB" id="9180256at2"/>
<feature type="domain" description="Major facilitator superfamily (MFS) profile" evidence="7">
    <location>
        <begin position="233"/>
        <end position="470"/>
    </location>
</feature>
<dbReference type="InterPro" id="IPR020846">
    <property type="entry name" value="MFS_dom"/>
</dbReference>
<evidence type="ECO:0000259" key="7">
    <source>
        <dbReference type="PROSITE" id="PS50850"/>
    </source>
</evidence>
<evidence type="ECO:0000256" key="3">
    <source>
        <dbReference type="ARBA" id="ARBA00022989"/>
    </source>
</evidence>
<feature type="transmembrane region" description="Helical" evidence="6">
    <location>
        <begin position="322"/>
        <end position="344"/>
    </location>
</feature>
<comment type="subcellular location">
    <subcellularLocation>
        <location evidence="1">Cell membrane</location>
        <topology evidence="1">Multi-pass membrane protein</topology>
    </subcellularLocation>
</comment>
<evidence type="ECO:0000256" key="5">
    <source>
        <dbReference type="SAM" id="MobiDB-lite"/>
    </source>
</evidence>